<keyword evidence="2" id="KW-0732">Signal</keyword>
<comment type="caution">
    <text evidence="3">The sequence shown here is derived from an EMBL/GenBank/DDBJ whole genome shotgun (WGS) entry which is preliminary data.</text>
</comment>
<evidence type="ECO:0000313" key="3">
    <source>
        <dbReference type="EMBL" id="KAF7234040.1"/>
    </source>
</evidence>
<evidence type="ECO:0000256" key="1">
    <source>
        <dbReference type="SAM" id="MobiDB-lite"/>
    </source>
</evidence>
<feature type="region of interest" description="Disordered" evidence="1">
    <location>
        <begin position="32"/>
        <end position="95"/>
    </location>
</feature>
<name>A0A8S9YHC9_9TREM</name>
<proteinExistence type="predicted"/>
<dbReference type="Proteomes" id="UP000822476">
    <property type="component" value="Unassembled WGS sequence"/>
</dbReference>
<protein>
    <submittedName>
        <fullName evidence="3">Uncharacterized protein</fullName>
    </submittedName>
</protein>
<feature type="chain" id="PRO_5035895535" evidence="2">
    <location>
        <begin position="20"/>
        <end position="118"/>
    </location>
</feature>
<feature type="compositionally biased region" description="Polar residues" evidence="1">
    <location>
        <begin position="64"/>
        <end position="82"/>
    </location>
</feature>
<sequence>MFSGVLFTLITVYMTTIGGIPTELSLDTNSVSDIKLNNPKDDTGKANQPVDTRLSPDRTPGDKSANNVNESGGTNQKTNTEPAKNEKQKPVKSTSTKLISTSLFMWAIFVHWFINNNS</sequence>
<dbReference type="EMBL" id="JTDE01014697">
    <property type="protein sequence ID" value="KAF7234040.1"/>
    <property type="molecule type" value="Genomic_DNA"/>
</dbReference>
<reference evidence="3" key="1">
    <citation type="submission" date="2019-07" db="EMBL/GenBank/DDBJ databases">
        <title>Annotation for the trematode Paragonimus miyazaki's.</title>
        <authorList>
            <person name="Choi Y.-J."/>
        </authorList>
    </citation>
    <scope>NUCLEOTIDE SEQUENCE</scope>
    <source>
        <strain evidence="3">Japan</strain>
    </source>
</reference>
<keyword evidence="4" id="KW-1185">Reference proteome</keyword>
<gene>
    <name evidence="3" type="ORF">EG68_09509</name>
</gene>
<feature type="signal peptide" evidence="2">
    <location>
        <begin position="1"/>
        <end position="19"/>
    </location>
</feature>
<evidence type="ECO:0000313" key="4">
    <source>
        <dbReference type="Proteomes" id="UP000822476"/>
    </source>
</evidence>
<evidence type="ECO:0000256" key="2">
    <source>
        <dbReference type="SAM" id="SignalP"/>
    </source>
</evidence>
<dbReference type="AlphaFoldDB" id="A0A8S9YHC9"/>
<accession>A0A8S9YHC9</accession>
<organism evidence="3 4">
    <name type="scientific">Paragonimus skrjabini miyazakii</name>
    <dbReference type="NCBI Taxonomy" id="59628"/>
    <lineage>
        <taxon>Eukaryota</taxon>
        <taxon>Metazoa</taxon>
        <taxon>Spiralia</taxon>
        <taxon>Lophotrochozoa</taxon>
        <taxon>Platyhelminthes</taxon>
        <taxon>Trematoda</taxon>
        <taxon>Digenea</taxon>
        <taxon>Plagiorchiida</taxon>
        <taxon>Troglotremata</taxon>
        <taxon>Troglotrematidae</taxon>
        <taxon>Paragonimus</taxon>
    </lineage>
</organism>